<dbReference type="AlphaFoldDB" id="A0A437ULC7"/>
<organism evidence="1 2">
    <name type="scientific">Enterococcus avium</name>
    <name type="common">Streptococcus avium</name>
    <dbReference type="NCBI Taxonomy" id="33945"/>
    <lineage>
        <taxon>Bacteria</taxon>
        <taxon>Bacillati</taxon>
        <taxon>Bacillota</taxon>
        <taxon>Bacilli</taxon>
        <taxon>Lactobacillales</taxon>
        <taxon>Enterococcaceae</taxon>
        <taxon>Enterococcus</taxon>
    </lineage>
</organism>
<dbReference type="Proteomes" id="UP000288388">
    <property type="component" value="Unassembled WGS sequence"/>
</dbReference>
<proteinExistence type="predicted"/>
<reference evidence="1 2" key="1">
    <citation type="submission" date="2018-12" db="EMBL/GenBank/DDBJ databases">
        <title>A novel vanA-carrying plasmid in a clinical isolate of Enterococcus avium.</title>
        <authorList>
            <person name="Bernasconi O.J."/>
            <person name="Luzzaro F."/>
            <person name="Endimiani A."/>
        </authorList>
    </citation>
    <scope>NUCLEOTIDE SEQUENCE [LARGE SCALE GENOMIC DNA]</scope>
    <source>
        <strain evidence="1 2">LC0559/18</strain>
    </source>
</reference>
<evidence type="ECO:0000313" key="2">
    <source>
        <dbReference type="Proteomes" id="UP000288388"/>
    </source>
</evidence>
<dbReference type="EMBL" id="RYZS01000001">
    <property type="protein sequence ID" value="RVU94388.1"/>
    <property type="molecule type" value="Genomic_DNA"/>
</dbReference>
<gene>
    <name evidence="1" type="primary">amaP</name>
    <name evidence="1" type="ORF">EK398_05750</name>
</gene>
<comment type="caution">
    <text evidence="1">The sequence shown here is derived from an EMBL/GenBank/DDBJ whole genome shotgun (WGS) entry which is preliminary data.</text>
</comment>
<dbReference type="RefSeq" id="WP_127978537.1">
    <property type="nucleotide sequence ID" value="NZ_CAAKNX010000137.1"/>
</dbReference>
<sequence>MNKFLKTILIIFSLVLLSIFLSVVAIYYFIASNPLDFSSLQQFVLTNQYAQLYLFWVAAALAILTVIGIFVIIFYPKRVTKFSLKENRGELALDKRAIEGYVRTSIKQEDFMNNPKVNVAATKNRIKVNVHGQLKKTSGLIGQTDQWAKNVETKLRELLGSEEKVSIKVKLQAIEPTSSEATVTRPRVE</sequence>
<dbReference type="NCBIfam" id="NF033218">
    <property type="entry name" value="anchor_AmaP"/>
    <property type="match status" value="1"/>
</dbReference>
<protein>
    <submittedName>
        <fullName evidence="1">Alkaline shock response membrane anchor protein AmaP</fullName>
    </submittedName>
</protein>
<name>A0A437ULC7_ENTAV</name>
<evidence type="ECO:0000313" key="1">
    <source>
        <dbReference type="EMBL" id="RVU94388.1"/>
    </source>
</evidence>
<accession>A0A437ULC7</accession>